<organism evidence="3 4">
    <name type="scientific">Elstera cyanobacteriorum</name>
    <dbReference type="NCBI Taxonomy" id="2022747"/>
    <lineage>
        <taxon>Bacteria</taxon>
        <taxon>Pseudomonadati</taxon>
        <taxon>Pseudomonadota</taxon>
        <taxon>Alphaproteobacteria</taxon>
        <taxon>Rhodospirillales</taxon>
        <taxon>Rhodospirillaceae</taxon>
        <taxon>Elstera</taxon>
    </lineage>
</organism>
<dbReference type="GO" id="GO:0003824">
    <property type="term" value="F:catalytic activity"/>
    <property type="evidence" value="ECO:0007669"/>
    <property type="project" value="InterPro"/>
</dbReference>
<accession>A0A255XRA5</accession>
<dbReference type="GO" id="GO:0050920">
    <property type="term" value="P:regulation of chemotaxis"/>
    <property type="evidence" value="ECO:0007669"/>
    <property type="project" value="InterPro"/>
</dbReference>
<dbReference type="InterPro" id="IPR007439">
    <property type="entry name" value="Chemotax_Pase_CheZ"/>
</dbReference>
<dbReference type="Gene3D" id="1.10.287.500">
    <property type="entry name" value="Helix hairpin bin"/>
    <property type="match status" value="1"/>
</dbReference>
<feature type="region of interest" description="Disordered" evidence="2">
    <location>
        <begin position="187"/>
        <end position="220"/>
    </location>
</feature>
<sequence length="220" mass="25016">MSRNITNEDVLRALLQIGTGLHREFSEFRDTLKVAALTINEKKFEEAKHLARELEELSKHILNTKREIALISVQTDGGNFQSANFELDAVVKQTEDATNNIMTAAENIDAKAAELRELEDAEERAAKITEINNEVITIYESCNFQDITGQRIRKIVRMLTYIETRIENMIRIWGTSEIGQMTEKAREEERATADDETDLLNGPQLPGAAVSQNEIDDFFR</sequence>
<feature type="coiled-coil region" evidence="1">
    <location>
        <begin position="40"/>
        <end position="67"/>
    </location>
</feature>
<protein>
    <submittedName>
        <fullName evidence="3">Uncharacterized protein</fullName>
    </submittedName>
</protein>
<dbReference type="EMBL" id="NOXS01000032">
    <property type="protein sequence ID" value="OYQ18884.1"/>
    <property type="molecule type" value="Genomic_DNA"/>
</dbReference>
<dbReference type="GO" id="GO:0009288">
    <property type="term" value="C:bacterial-type flagellum"/>
    <property type="evidence" value="ECO:0007669"/>
    <property type="project" value="InterPro"/>
</dbReference>
<comment type="caution">
    <text evidence="3">The sequence shown here is derived from an EMBL/GenBank/DDBJ whole genome shotgun (WGS) entry which is preliminary data.</text>
</comment>
<gene>
    <name evidence="3" type="ORF">CHR90_11595</name>
</gene>
<reference evidence="3 4" key="1">
    <citation type="submission" date="2017-07" db="EMBL/GenBank/DDBJ databases">
        <title>Elstera cyanobacteriorum sp. nov., a novel bacterium isolated from cyanobacterial aggregates in a eutrophic lake.</title>
        <authorList>
            <person name="Cai H."/>
        </authorList>
    </citation>
    <scope>NUCLEOTIDE SEQUENCE [LARGE SCALE GENOMIC DNA]</scope>
    <source>
        <strain evidence="3 4">TH019</strain>
    </source>
</reference>
<dbReference type="Pfam" id="PF04344">
    <property type="entry name" value="CheZ"/>
    <property type="match status" value="1"/>
</dbReference>
<dbReference type="RefSeq" id="WP_094409148.1">
    <property type="nucleotide sequence ID" value="NZ_BMJZ01000001.1"/>
</dbReference>
<dbReference type="Proteomes" id="UP000216361">
    <property type="component" value="Unassembled WGS sequence"/>
</dbReference>
<evidence type="ECO:0000313" key="3">
    <source>
        <dbReference type="EMBL" id="OYQ18884.1"/>
    </source>
</evidence>
<evidence type="ECO:0000313" key="4">
    <source>
        <dbReference type="Proteomes" id="UP000216361"/>
    </source>
</evidence>
<keyword evidence="1" id="KW-0175">Coiled coil</keyword>
<proteinExistence type="predicted"/>
<keyword evidence="4" id="KW-1185">Reference proteome</keyword>
<evidence type="ECO:0000256" key="1">
    <source>
        <dbReference type="SAM" id="Coils"/>
    </source>
</evidence>
<dbReference type="SUPFAM" id="SSF75708">
    <property type="entry name" value="Chemotaxis phosphatase CheZ"/>
    <property type="match status" value="1"/>
</dbReference>
<dbReference type="AlphaFoldDB" id="A0A255XRA5"/>
<feature type="coiled-coil region" evidence="1">
    <location>
        <begin position="101"/>
        <end position="131"/>
    </location>
</feature>
<dbReference type="OrthoDB" id="7269965at2"/>
<name>A0A255XRA5_9PROT</name>
<evidence type="ECO:0000256" key="2">
    <source>
        <dbReference type="SAM" id="MobiDB-lite"/>
    </source>
</evidence>